<evidence type="ECO:0000313" key="7">
    <source>
        <dbReference type="EMBL" id="MCF1713716.1"/>
    </source>
</evidence>
<evidence type="ECO:0000259" key="6">
    <source>
        <dbReference type="Pfam" id="PF08281"/>
    </source>
</evidence>
<evidence type="ECO:0000256" key="1">
    <source>
        <dbReference type="ARBA" id="ARBA00010641"/>
    </source>
</evidence>
<dbReference type="SUPFAM" id="SSF88659">
    <property type="entry name" value="Sigma3 and sigma4 domains of RNA polymerase sigma factors"/>
    <property type="match status" value="1"/>
</dbReference>
<dbReference type="NCBIfam" id="TIGR02937">
    <property type="entry name" value="sigma70-ECF"/>
    <property type="match status" value="1"/>
</dbReference>
<dbReference type="Pfam" id="PF04542">
    <property type="entry name" value="Sigma70_r2"/>
    <property type="match status" value="1"/>
</dbReference>
<feature type="domain" description="RNA polymerase sigma factor 70 region 4 type 2" evidence="6">
    <location>
        <begin position="130"/>
        <end position="180"/>
    </location>
</feature>
<organism evidence="7 8">
    <name type="scientific">Flavihumibacter fluminis</name>
    <dbReference type="NCBI Taxonomy" id="2909236"/>
    <lineage>
        <taxon>Bacteria</taxon>
        <taxon>Pseudomonadati</taxon>
        <taxon>Bacteroidota</taxon>
        <taxon>Chitinophagia</taxon>
        <taxon>Chitinophagales</taxon>
        <taxon>Chitinophagaceae</taxon>
        <taxon>Flavihumibacter</taxon>
    </lineage>
</organism>
<evidence type="ECO:0000256" key="2">
    <source>
        <dbReference type="ARBA" id="ARBA00023015"/>
    </source>
</evidence>
<gene>
    <name evidence="7" type="ORF">L0U88_03610</name>
</gene>
<evidence type="ECO:0000256" key="3">
    <source>
        <dbReference type="ARBA" id="ARBA00023082"/>
    </source>
</evidence>
<evidence type="ECO:0000313" key="8">
    <source>
        <dbReference type="Proteomes" id="UP001200145"/>
    </source>
</evidence>
<evidence type="ECO:0000259" key="5">
    <source>
        <dbReference type="Pfam" id="PF04542"/>
    </source>
</evidence>
<sequence>MERLLFDAEKYQDYQLIALLNGGSEYAFQLLFDRYRGRIYRVGIEYLKSPALAQDVVQDVFMKLWFERENIKNNQPLEGWLFTVARNQIINQLKKVANHWKALQRKAGEEVEEIEPQVFQDLDKSYYQQVFQEVLNELSDTQRQVYQLVRVQRLSYAQAGEQLGISPLTIKTHMGRALRQIRISLQSKGISVFFLFF</sequence>
<dbReference type="InterPro" id="IPR007627">
    <property type="entry name" value="RNA_pol_sigma70_r2"/>
</dbReference>
<dbReference type="InterPro" id="IPR013325">
    <property type="entry name" value="RNA_pol_sigma_r2"/>
</dbReference>
<dbReference type="InterPro" id="IPR039425">
    <property type="entry name" value="RNA_pol_sigma-70-like"/>
</dbReference>
<dbReference type="InterPro" id="IPR014284">
    <property type="entry name" value="RNA_pol_sigma-70_dom"/>
</dbReference>
<protein>
    <submittedName>
        <fullName evidence="7">Sigma-70 family RNA polymerase sigma factor</fullName>
    </submittedName>
</protein>
<dbReference type="SUPFAM" id="SSF88946">
    <property type="entry name" value="Sigma2 domain of RNA polymerase sigma factors"/>
    <property type="match status" value="1"/>
</dbReference>
<dbReference type="PANTHER" id="PTHR43133">
    <property type="entry name" value="RNA POLYMERASE ECF-TYPE SIGMA FACTO"/>
    <property type="match status" value="1"/>
</dbReference>
<keyword evidence="4" id="KW-0804">Transcription</keyword>
<dbReference type="Gene3D" id="1.10.10.10">
    <property type="entry name" value="Winged helix-like DNA-binding domain superfamily/Winged helix DNA-binding domain"/>
    <property type="match status" value="1"/>
</dbReference>
<dbReference type="EMBL" id="JAKEVY010000001">
    <property type="protein sequence ID" value="MCF1713716.1"/>
    <property type="molecule type" value="Genomic_DNA"/>
</dbReference>
<reference evidence="7 8" key="1">
    <citation type="submission" date="2022-01" db="EMBL/GenBank/DDBJ databases">
        <title>Flavihumibacter sp. nov., isolated from sediment of a river.</title>
        <authorList>
            <person name="Liu H."/>
        </authorList>
    </citation>
    <scope>NUCLEOTIDE SEQUENCE [LARGE SCALE GENOMIC DNA]</scope>
    <source>
        <strain evidence="7 8">RY-1</strain>
    </source>
</reference>
<proteinExistence type="inferred from homology"/>
<dbReference type="RefSeq" id="WP_234864244.1">
    <property type="nucleotide sequence ID" value="NZ_JAKEVY010000001.1"/>
</dbReference>
<dbReference type="PANTHER" id="PTHR43133:SF46">
    <property type="entry name" value="RNA POLYMERASE SIGMA-70 FACTOR ECF SUBFAMILY"/>
    <property type="match status" value="1"/>
</dbReference>
<evidence type="ECO:0000256" key="4">
    <source>
        <dbReference type="ARBA" id="ARBA00023163"/>
    </source>
</evidence>
<dbReference type="InterPro" id="IPR013324">
    <property type="entry name" value="RNA_pol_sigma_r3/r4-like"/>
</dbReference>
<comment type="similarity">
    <text evidence="1">Belongs to the sigma-70 factor family. ECF subfamily.</text>
</comment>
<dbReference type="Pfam" id="PF08281">
    <property type="entry name" value="Sigma70_r4_2"/>
    <property type="match status" value="1"/>
</dbReference>
<dbReference type="CDD" id="cd06171">
    <property type="entry name" value="Sigma70_r4"/>
    <property type="match status" value="1"/>
</dbReference>
<name>A0ABS9BDY5_9BACT</name>
<dbReference type="Proteomes" id="UP001200145">
    <property type="component" value="Unassembled WGS sequence"/>
</dbReference>
<feature type="domain" description="RNA polymerase sigma-70 region 2" evidence="5">
    <location>
        <begin position="31"/>
        <end position="95"/>
    </location>
</feature>
<dbReference type="Gene3D" id="1.10.1740.10">
    <property type="match status" value="1"/>
</dbReference>
<comment type="caution">
    <text evidence="7">The sequence shown here is derived from an EMBL/GenBank/DDBJ whole genome shotgun (WGS) entry which is preliminary data.</text>
</comment>
<dbReference type="InterPro" id="IPR013249">
    <property type="entry name" value="RNA_pol_sigma70_r4_t2"/>
</dbReference>
<keyword evidence="8" id="KW-1185">Reference proteome</keyword>
<accession>A0ABS9BDY5</accession>
<keyword evidence="2" id="KW-0805">Transcription regulation</keyword>
<keyword evidence="3" id="KW-0731">Sigma factor</keyword>
<dbReference type="InterPro" id="IPR036388">
    <property type="entry name" value="WH-like_DNA-bd_sf"/>
</dbReference>